<gene>
    <name evidence="14" type="ORF">ACFQ41_08760</name>
</gene>
<feature type="signal peptide" evidence="12">
    <location>
        <begin position="1"/>
        <end position="18"/>
    </location>
</feature>
<dbReference type="PANTHER" id="PTHR30570:SF4">
    <property type="entry name" value="PHOSPHATE-BINDING PROTEIN PSTS 1"/>
    <property type="match status" value="1"/>
</dbReference>
<dbReference type="SUPFAM" id="SSF53850">
    <property type="entry name" value="Periplasmic binding protein-like II"/>
    <property type="match status" value="1"/>
</dbReference>
<keyword evidence="15" id="KW-1185">Reference proteome</keyword>
<evidence type="ECO:0000256" key="12">
    <source>
        <dbReference type="RuleBase" id="RU367119"/>
    </source>
</evidence>
<organism evidence="14 15">
    <name type="scientific">Lacticaseibacillus suilingensis</name>
    <dbReference type="NCBI Taxonomy" id="2799577"/>
    <lineage>
        <taxon>Bacteria</taxon>
        <taxon>Bacillati</taxon>
        <taxon>Bacillota</taxon>
        <taxon>Bacilli</taxon>
        <taxon>Lactobacillales</taxon>
        <taxon>Lactobacillaceae</taxon>
        <taxon>Lacticaseibacillus</taxon>
    </lineage>
</organism>
<evidence type="ECO:0000256" key="10">
    <source>
        <dbReference type="ARBA" id="ARBA00023139"/>
    </source>
</evidence>
<comment type="caution">
    <text evidence="14">The sequence shown here is derived from an EMBL/GenBank/DDBJ whole genome shotgun (WGS) entry which is preliminary data.</text>
</comment>
<evidence type="ECO:0000256" key="5">
    <source>
        <dbReference type="ARBA" id="ARBA00022448"/>
    </source>
</evidence>
<evidence type="ECO:0000256" key="3">
    <source>
        <dbReference type="ARBA" id="ARBA00008725"/>
    </source>
</evidence>
<dbReference type="EMBL" id="JBHTOA010000032">
    <property type="protein sequence ID" value="MFD1399400.1"/>
    <property type="molecule type" value="Genomic_DNA"/>
</dbReference>
<dbReference type="Proteomes" id="UP001597199">
    <property type="component" value="Unassembled WGS sequence"/>
</dbReference>
<dbReference type="PANTHER" id="PTHR30570">
    <property type="entry name" value="PERIPLASMIC PHOSPHATE BINDING COMPONENT OF PHOSPHATE ABC TRANSPORTER"/>
    <property type="match status" value="1"/>
</dbReference>
<accession>A0ABW4BHW9</accession>
<dbReference type="Gene3D" id="3.40.190.10">
    <property type="entry name" value="Periplasmic binding protein-like II"/>
    <property type="match status" value="2"/>
</dbReference>
<evidence type="ECO:0000256" key="7">
    <source>
        <dbReference type="ARBA" id="ARBA00022592"/>
    </source>
</evidence>
<keyword evidence="11 12" id="KW-0449">Lipoprotein</keyword>
<evidence type="ECO:0000313" key="14">
    <source>
        <dbReference type="EMBL" id="MFD1399400.1"/>
    </source>
</evidence>
<evidence type="ECO:0000256" key="6">
    <source>
        <dbReference type="ARBA" id="ARBA00022475"/>
    </source>
</evidence>
<dbReference type="CDD" id="cd13653">
    <property type="entry name" value="PBP2_phosphate_like_1"/>
    <property type="match status" value="1"/>
</dbReference>
<keyword evidence="8 12" id="KW-0732">Signal</keyword>
<comment type="subcellular location">
    <subcellularLocation>
        <location evidence="2 12">Cell membrane</location>
        <topology evidence="2 12">Lipid-anchor</topology>
    </subcellularLocation>
</comment>
<keyword evidence="5 12" id="KW-0813">Transport</keyword>
<dbReference type="InterPro" id="IPR024370">
    <property type="entry name" value="PBP_domain"/>
</dbReference>
<keyword evidence="7 12" id="KW-0592">Phosphate transport</keyword>
<proteinExistence type="inferred from homology"/>
<keyword evidence="6 12" id="KW-1003">Cell membrane</keyword>
<evidence type="ECO:0000313" key="15">
    <source>
        <dbReference type="Proteomes" id="UP001597199"/>
    </source>
</evidence>
<sequence length="294" mass="30281">MKKSILLLAATLTLTLAACGSKTTSSASTGKTSSTSGKIVAVGSTALQPLVEQAAKQYQTDNPGVDITVQGGGSGAGLSQVAAGAVTIGNSDVFAQEKDGIDANKLVDHQVAVVGVAPVVHPGVGVTNLSSAQLVGIFTGTITNWKQVGGKDQSIVLINRAQGSGTRATFEQLALKTTKVKTAQEQDSSGTVAKMVASTPGAISYLAFSAITKDVQALAFNGVKPTAANVATNAWPVWAYEHMYTKGSPNAATAKFINYLQSKSVQGKLVTQMGYIPIVDMQVARTHDGKIEDK</sequence>
<protein>
    <recommendedName>
        <fullName evidence="12">Phosphate-binding protein</fullName>
    </recommendedName>
</protein>
<evidence type="ECO:0000256" key="11">
    <source>
        <dbReference type="ARBA" id="ARBA00023288"/>
    </source>
</evidence>
<dbReference type="InterPro" id="IPR050811">
    <property type="entry name" value="Phosphate_ABC_transporter"/>
</dbReference>
<dbReference type="InterPro" id="IPR011862">
    <property type="entry name" value="Phos-bd"/>
</dbReference>
<comment type="function">
    <text evidence="1">Part of the ABC transporter complex PstSACB involved in phosphate import.</text>
</comment>
<keyword evidence="10 12" id="KW-0564">Palmitate</keyword>
<evidence type="ECO:0000256" key="1">
    <source>
        <dbReference type="ARBA" id="ARBA00002841"/>
    </source>
</evidence>
<comment type="subunit">
    <text evidence="4 12">The complex is composed of two ATP-binding proteins (PstB), two transmembrane proteins (PstC and PstA) and a solute-binding protein (PstS).</text>
</comment>
<comment type="similarity">
    <text evidence="3 12">Belongs to the PstS family.</text>
</comment>
<feature type="domain" description="PBP" evidence="13">
    <location>
        <begin position="32"/>
        <end position="263"/>
    </location>
</feature>
<keyword evidence="9" id="KW-0472">Membrane</keyword>
<feature type="chain" id="PRO_5044985756" description="Phosphate-binding protein" evidence="12">
    <location>
        <begin position="19"/>
        <end position="294"/>
    </location>
</feature>
<reference evidence="15" key="1">
    <citation type="journal article" date="2019" name="Int. J. Syst. Evol. Microbiol.">
        <title>The Global Catalogue of Microorganisms (GCM) 10K type strain sequencing project: providing services to taxonomists for standard genome sequencing and annotation.</title>
        <authorList>
            <consortium name="The Broad Institute Genomics Platform"/>
            <consortium name="The Broad Institute Genome Sequencing Center for Infectious Disease"/>
            <person name="Wu L."/>
            <person name="Ma J."/>
        </authorList>
    </citation>
    <scope>NUCLEOTIDE SEQUENCE [LARGE SCALE GENOMIC DNA]</scope>
    <source>
        <strain evidence="15">CCM 9110</strain>
    </source>
</reference>
<dbReference type="RefSeq" id="WP_204119216.1">
    <property type="nucleotide sequence ID" value="NZ_BOLV01000012.1"/>
</dbReference>
<comment type="function">
    <text evidence="12">Involved in the system for phosphate transport across the cytoplasmic membrane.</text>
</comment>
<dbReference type="NCBIfam" id="TIGR02136">
    <property type="entry name" value="ptsS_2"/>
    <property type="match status" value="1"/>
</dbReference>
<evidence type="ECO:0000256" key="8">
    <source>
        <dbReference type="ARBA" id="ARBA00022729"/>
    </source>
</evidence>
<evidence type="ECO:0000259" key="13">
    <source>
        <dbReference type="Pfam" id="PF12849"/>
    </source>
</evidence>
<evidence type="ECO:0000256" key="4">
    <source>
        <dbReference type="ARBA" id="ARBA00011529"/>
    </source>
</evidence>
<evidence type="ECO:0000256" key="2">
    <source>
        <dbReference type="ARBA" id="ARBA00004193"/>
    </source>
</evidence>
<name>A0ABW4BHW9_9LACO</name>
<dbReference type="Pfam" id="PF12849">
    <property type="entry name" value="PBP_like_2"/>
    <property type="match status" value="1"/>
</dbReference>
<evidence type="ECO:0000256" key="9">
    <source>
        <dbReference type="ARBA" id="ARBA00023136"/>
    </source>
</evidence>
<dbReference type="PROSITE" id="PS51257">
    <property type="entry name" value="PROKAR_LIPOPROTEIN"/>
    <property type="match status" value="1"/>
</dbReference>